<evidence type="ECO:0000313" key="3">
    <source>
        <dbReference type="Proteomes" id="UP000810171"/>
    </source>
</evidence>
<dbReference type="Gene3D" id="2.60.120.1440">
    <property type="match status" value="1"/>
</dbReference>
<proteinExistence type="predicted"/>
<dbReference type="Pfam" id="PF04773">
    <property type="entry name" value="FecR"/>
    <property type="match status" value="1"/>
</dbReference>
<gene>
    <name evidence="2" type="ORF">H9C73_13375</name>
</gene>
<evidence type="ECO:0000259" key="1">
    <source>
        <dbReference type="Pfam" id="PF04773"/>
    </source>
</evidence>
<dbReference type="EMBL" id="JACVEW010000023">
    <property type="protein sequence ID" value="MBP0049723.1"/>
    <property type="molecule type" value="Genomic_DNA"/>
</dbReference>
<name>A0ABS3ZEK7_9GAMM</name>
<dbReference type="InterPro" id="IPR006860">
    <property type="entry name" value="FecR"/>
</dbReference>
<comment type="caution">
    <text evidence="2">The sequence shown here is derived from an EMBL/GenBank/DDBJ whole genome shotgun (WGS) entry which is preliminary data.</text>
</comment>
<organism evidence="2 3">
    <name type="scientific">Marinobacterium alkalitolerans</name>
    <dbReference type="NCBI Taxonomy" id="1542925"/>
    <lineage>
        <taxon>Bacteria</taxon>
        <taxon>Pseudomonadati</taxon>
        <taxon>Pseudomonadota</taxon>
        <taxon>Gammaproteobacteria</taxon>
        <taxon>Oceanospirillales</taxon>
        <taxon>Oceanospirillaceae</taxon>
        <taxon>Marinobacterium</taxon>
    </lineage>
</organism>
<accession>A0ABS3ZEK7</accession>
<protein>
    <submittedName>
        <fullName evidence="2">FecR domain-containing protein</fullName>
    </submittedName>
</protein>
<reference evidence="2 3" key="1">
    <citation type="submission" date="2020-09" db="EMBL/GenBank/DDBJ databases">
        <authorList>
            <person name="Tanuku N.R.S."/>
        </authorList>
    </citation>
    <scope>NUCLEOTIDE SEQUENCE [LARGE SCALE GENOMIC DNA]</scope>
    <source>
        <strain evidence="2 3">AK62</strain>
    </source>
</reference>
<dbReference type="Proteomes" id="UP000810171">
    <property type="component" value="Unassembled WGS sequence"/>
</dbReference>
<dbReference type="RefSeq" id="WP_209288407.1">
    <property type="nucleotide sequence ID" value="NZ_JACVEW010000023.1"/>
</dbReference>
<feature type="domain" description="FecR protein" evidence="1">
    <location>
        <begin position="72"/>
        <end position="174"/>
    </location>
</feature>
<dbReference type="PANTHER" id="PTHR38731">
    <property type="entry name" value="LIPL45-RELATED LIPOPROTEIN-RELATED"/>
    <property type="match status" value="1"/>
</dbReference>
<dbReference type="PANTHER" id="PTHR38731:SF1">
    <property type="entry name" value="FECR PROTEIN DOMAIN-CONTAINING PROTEIN"/>
    <property type="match status" value="1"/>
</dbReference>
<evidence type="ECO:0000313" key="2">
    <source>
        <dbReference type="EMBL" id="MBP0049723.1"/>
    </source>
</evidence>
<sequence length="441" mass="47496">MPTPYLPLNISMYISAFSYSSRYLCWLGATLLLLCLATSLQASVGHVQFVSGTVLIDGQQAHAKMPLKAGSQVETGTNGMAHLRFVDNAFISLRPNSRLTIDDYHYNPEDPVGSRVKLQLQHGTVRSITGQAGEANRSGFIMNTPVAAIGIRGTDFIALTDQQVTQARVVSGAIAIREGSCSESTDCWNTPLTALDATSGQFIEVRQGQPALLKDLLLLPPGSPLLQAGTAATTDASAPETTEPERVALDNMILNVIKPTPPPPVYSGPAQVVWGRWHGSHVKDGPQTPSLSAAFEQHHEIIGRNNTFGLLRTRSEHPLAHWPTRGNVNFSLTAAETYIRRGTQLFSAPITRSNLNINFNTSSFQTSLSGTESLFNSTWKLQAQGSVNSNGFLINSPGSTSGRVVGTLSTEGDQAGYLFTLPIDGYHLIEGATLWTRQPGQ</sequence>
<keyword evidence="3" id="KW-1185">Reference proteome</keyword>